<dbReference type="Proteomes" id="UP001195483">
    <property type="component" value="Unassembled WGS sequence"/>
</dbReference>
<evidence type="ECO:0000313" key="1">
    <source>
        <dbReference type="EMBL" id="KAK3594278.1"/>
    </source>
</evidence>
<sequence>LHVGLAVDAIDLLTNALKNVSFETRHGEFHNTNHTKGINCSADPVIPFRLGNEVLAALKWIDLNGISGEHISFDKWGRRRNYHLDVYHLSFRSKLKWVGEWSDIPDTLGRNLKIELPTTRKDPVEKLPNRTRILTTKI</sequence>
<dbReference type="AlphaFoldDB" id="A0AAE0SMR6"/>
<reference evidence="1" key="1">
    <citation type="journal article" date="2021" name="Genome Biol. Evol.">
        <title>A High-Quality Reference Genome for a Parasitic Bivalve with Doubly Uniparental Inheritance (Bivalvia: Unionida).</title>
        <authorList>
            <person name="Smith C.H."/>
        </authorList>
    </citation>
    <scope>NUCLEOTIDE SEQUENCE</scope>
    <source>
        <strain evidence="1">CHS0354</strain>
    </source>
</reference>
<dbReference type="InterPro" id="IPR028082">
    <property type="entry name" value="Peripla_BP_I"/>
</dbReference>
<keyword evidence="2" id="KW-1185">Reference proteome</keyword>
<name>A0AAE0SMR6_9BIVA</name>
<comment type="caution">
    <text evidence="1">The sequence shown here is derived from an EMBL/GenBank/DDBJ whole genome shotgun (WGS) entry which is preliminary data.</text>
</comment>
<evidence type="ECO:0000313" key="2">
    <source>
        <dbReference type="Proteomes" id="UP001195483"/>
    </source>
</evidence>
<proteinExistence type="predicted"/>
<dbReference type="EMBL" id="JAEAOA010002067">
    <property type="protein sequence ID" value="KAK3594278.1"/>
    <property type="molecule type" value="Genomic_DNA"/>
</dbReference>
<feature type="non-terminal residue" evidence="1">
    <location>
        <position position="1"/>
    </location>
</feature>
<reference evidence="1" key="2">
    <citation type="journal article" date="2021" name="Genome Biol. Evol.">
        <title>Developing a high-quality reference genome for a parasitic bivalve with doubly uniparental inheritance (Bivalvia: Unionida).</title>
        <authorList>
            <person name="Smith C.H."/>
        </authorList>
    </citation>
    <scope>NUCLEOTIDE SEQUENCE</scope>
    <source>
        <strain evidence="1">CHS0354</strain>
        <tissue evidence="1">Mantle</tissue>
    </source>
</reference>
<dbReference type="Gene3D" id="3.40.50.2300">
    <property type="match status" value="1"/>
</dbReference>
<dbReference type="SUPFAM" id="SSF53822">
    <property type="entry name" value="Periplasmic binding protein-like I"/>
    <property type="match status" value="1"/>
</dbReference>
<organism evidence="1 2">
    <name type="scientific">Potamilus streckersoni</name>
    <dbReference type="NCBI Taxonomy" id="2493646"/>
    <lineage>
        <taxon>Eukaryota</taxon>
        <taxon>Metazoa</taxon>
        <taxon>Spiralia</taxon>
        <taxon>Lophotrochozoa</taxon>
        <taxon>Mollusca</taxon>
        <taxon>Bivalvia</taxon>
        <taxon>Autobranchia</taxon>
        <taxon>Heteroconchia</taxon>
        <taxon>Palaeoheterodonta</taxon>
        <taxon>Unionida</taxon>
        <taxon>Unionoidea</taxon>
        <taxon>Unionidae</taxon>
        <taxon>Ambleminae</taxon>
        <taxon>Lampsilini</taxon>
        <taxon>Potamilus</taxon>
    </lineage>
</organism>
<feature type="non-terminal residue" evidence="1">
    <location>
        <position position="138"/>
    </location>
</feature>
<protein>
    <submittedName>
        <fullName evidence="1">Uncharacterized protein</fullName>
    </submittedName>
</protein>
<reference evidence="1" key="3">
    <citation type="submission" date="2023-05" db="EMBL/GenBank/DDBJ databases">
        <authorList>
            <person name="Smith C.H."/>
        </authorList>
    </citation>
    <scope>NUCLEOTIDE SEQUENCE</scope>
    <source>
        <strain evidence="1">CHS0354</strain>
        <tissue evidence="1">Mantle</tissue>
    </source>
</reference>
<accession>A0AAE0SMR6</accession>
<gene>
    <name evidence="1" type="ORF">CHS0354_035177</name>
</gene>